<name>A0A6N2URI9_9FIRM</name>
<feature type="transmembrane region" description="Helical" evidence="7">
    <location>
        <begin position="40"/>
        <end position="61"/>
    </location>
</feature>
<dbReference type="InterPro" id="IPR037185">
    <property type="entry name" value="EmrE-like"/>
</dbReference>
<evidence type="ECO:0000256" key="4">
    <source>
        <dbReference type="ARBA" id="ARBA00022692"/>
    </source>
</evidence>
<dbReference type="EMBL" id="CACRTG010000021">
    <property type="protein sequence ID" value="VYT20509.1"/>
    <property type="molecule type" value="Genomic_DNA"/>
</dbReference>
<keyword evidence="6 7" id="KW-0472">Membrane</keyword>
<dbReference type="InterPro" id="IPR050638">
    <property type="entry name" value="AA-Vitamin_Transporters"/>
</dbReference>
<evidence type="ECO:0000313" key="9">
    <source>
        <dbReference type="EMBL" id="VYT20509.1"/>
    </source>
</evidence>
<dbReference type="SUPFAM" id="SSF103481">
    <property type="entry name" value="Multidrug resistance efflux transporter EmrE"/>
    <property type="match status" value="2"/>
</dbReference>
<feature type="transmembrane region" description="Helical" evidence="7">
    <location>
        <begin position="81"/>
        <end position="99"/>
    </location>
</feature>
<evidence type="ECO:0000256" key="6">
    <source>
        <dbReference type="ARBA" id="ARBA00023136"/>
    </source>
</evidence>
<accession>A0A6N2URI9</accession>
<evidence type="ECO:0000259" key="8">
    <source>
        <dbReference type="Pfam" id="PF00892"/>
    </source>
</evidence>
<evidence type="ECO:0000256" key="1">
    <source>
        <dbReference type="ARBA" id="ARBA00004651"/>
    </source>
</evidence>
<comment type="similarity">
    <text evidence="2">Belongs to the EamA transporter family.</text>
</comment>
<proteinExistence type="inferred from homology"/>
<dbReference type="InterPro" id="IPR000620">
    <property type="entry name" value="EamA_dom"/>
</dbReference>
<evidence type="ECO:0000256" key="2">
    <source>
        <dbReference type="ARBA" id="ARBA00007362"/>
    </source>
</evidence>
<feature type="transmembrane region" description="Helical" evidence="7">
    <location>
        <begin position="105"/>
        <end position="125"/>
    </location>
</feature>
<sequence>MNHMQRREQLRGIALTIIGGIFWGLAGVCGQYLFEERGLTAKWLVSVRLVLAGLILLLTVWAKQKKQMFEIWCEKRDVFQLIMFGIFGMAFCQLSYYVAVETSNAGTATILQYTAPIIIMLYVSVRNKKVPQRIEMLALVLAVGGTFLLATHGNITNLAISTETLVWGLASAVAMALYNLIPGELMKKFGTFNVIGWGMLIGGIFLCVFIKPWHVIGTWDIYTVLAMAAVILVGTILSFTTYMEGVRLIGASKASLFASVEPVTATFMTVVFMGAAFQFVDFIGLAGILGAVLMLSLLKKE</sequence>
<keyword evidence="5 7" id="KW-1133">Transmembrane helix</keyword>
<keyword evidence="4 7" id="KW-0812">Transmembrane</keyword>
<feature type="transmembrane region" description="Helical" evidence="7">
    <location>
        <begin position="279"/>
        <end position="298"/>
    </location>
</feature>
<dbReference type="AlphaFoldDB" id="A0A6N2URI9"/>
<reference evidence="9" key="1">
    <citation type="submission" date="2019-11" db="EMBL/GenBank/DDBJ databases">
        <authorList>
            <person name="Feng L."/>
        </authorList>
    </citation>
    <scope>NUCLEOTIDE SEQUENCE</scope>
    <source>
        <strain evidence="9">CnexileLFYP112</strain>
    </source>
</reference>
<feature type="transmembrane region" description="Helical" evidence="7">
    <location>
        <begin position="137"/>
        <end position="159"/>
    </location>
</feature>
<gene>
    <name evidence="9" type="primary">yicL</name>
    <name evidence="9" type="ORF">CNLFYP112_02250</name>
</gene>
<keyword evidence="3" id="KW-1003">Cell membrane</keyword>
<feature type="domain" description="EamA" evidence="8">
    <location>
        <begin position="165"/>
        <end position="296"/>
    </location>
</feature>
<evidence type="ECO:0000256" key="3">
    <source>
        <dbReference type="ARBA" id="ARBA00022475"/>
    </source>
</evidence>
<feature type="transmembrane region" description="Helical" evidence="7">
    <location>
        <begin position="221"/>
        <end position="242"/>
    </location>
</feature>
<feature type="transmembrane region" description="Helical" evidence="7">
    <location>
        <begin position="12"/>
        <end position="34"/>
    </location>
</feature>
<dbReference type="GO" id="GO:0005886">
    <property type="term" value="C:plasma membrane"/>
    <property type="evidence" value="ECO:0007669"/>
    <property type="project" value="UniProtKB-SubCell"/>
</dbReference>
<feature type="domain" description="EamA" evidence="8">
    <location>
        <begin position="11"/>
        <end position="150"/>
    </location>
</feature>
<dbReference type="PANTHER" id="PTHR32322:SF18">
    <property type="entry name" value="S-ADENOSYLMETHIONINE_S-ADENOSYLHOMOCYSTEINE TRANSPORTER"/>
    <property type="match status" value="1"/>
</dbReference>
<feature type="transmembrane region" description="Helical" evidence="7">
    <location>
        <begin position="194"/>
        <end position="215"/>
    </location>
</feature>
<organism evidence="9">
    <name type="scientific">[Clostridium] nexile</name>
    <dbReference type="NCBI Taxonomy" id="29361"/>
    <lineage>
        <taxon>Bacteria</taxon>
        <taxon>Bacillati</taxon>
        <taxon>Bacillota</taxon>
        <taxon>Clostridia</taxon>
        <taxon>Lachnospirales</taxon>
        <taxon>Lachnospiraceae</taxon>
        <taxon>Tyzzerella</taxon>
    </lineage>
</organism>
<feature type="transmembrane region" description="Helical" evidence="7">
    <location>
        <begin position="254"/>
        <end position="273"/>
    </location>
</feature>
<dbReference type="Pfam" id="PF00892">
    <property type="entry name" value="EamA"/>
    <property type="match status" value="2"/>
</dbReference>
<dbReference type="PANTHER" id="PTHR32322">
    <property type="entry name" value="INNER MEMBRANE TRANSPORTER"/>
    <property type="match status" value="1"/>
</dbReference>
<protein>
    <submittedName>
        <fullName evidence="9">Putative inner membrane transporter YicL</fullName>
    </submittedName>
</protein>
<evidence type="ECO:0000256" key="7">
    <source>
        <dbReference type="SAM" id="Phobius"/>
    </source>
</evidence>
<evidence type="ECO:0000256" key="5">
    <source>
        <dbReference type="ARBA" id="ARBA00022989"/>
    </source>
</evidence>
<comment type="subcellular location">
    <subcellularLocation>
        <location evidence="1">Cell membrane</location>
        <topology evidence="1">Multi-pass membrane protein</topology>
    </subcellularLocation>
</comment>
<feature type="transmembrane region" description="Helical" evidence="7">
    <location>
        <begin position="165"/>
        <end position="182"/>
    </location>
</feature>